<dbReference type="HOGENOM" id="CLU_057185_0_0_1"/>
<feature type="compositionally biased region" description="Pro residues" evidence="1">
    <location>
        <begin position="214"/>
        <end position="224"/>
    </location>
</feature>
<feature type="region of interest" description="Disordered" evidence="1">
    <location>
        <begin position="1"/>
        <end position="29"/>
    </location>
</feature>
<dbReference type="EMBL" id="KL659480">
    <property type="protein sequence ID" value="KFA69451.1"/>
    <property type="molecule type" value="Genomic_DNA"/>
</dbReference>
<evidence type="ECO:0000313" key="3">
    <source>
        <dbReference type="Proteomes" id="UP000028524"/>
    </source>
</evidence>
<organism evidence="2 3">
    <name type="scientific">Stachybotrys chlorohalonatus (strain IBT 40285)</name>
    <dbReference type="NCBI Taxonomy" id="1283841"/>
    <lineage>
        <taxon>Eukaryota</taxon>
        <taxon>Fungi</taxon>
        <taxon>Dikarya</taxon>
        <taxon>Ascomycota</taxon>
        <taxon>Pezizomycotina</taxon>
        <taxon>Sordariomycetes</taxon>
        <taxon>Hypocreomycetidae</taxon>
        <taxon>Hypocreales</taxon>
        <taxon>Stachybotryaceae</taxon>
        <taxon>Stachybotrys</taxon>
    </lineage>
</organism>
<dbReference type="OMA" id="MGIWESS"/>
<evidence type="ECO:0000256" key="1">
    <source>
        <dbReference type="SAM" id="MobiDB-lite"/>
    </source>
</evidence>
<sequence>MSKQPLPDEALDLPPPYSPTAAGPSTESSSIFSSQLANLRFRVLDAQASHASALDQRDNQVLALIVPHIETIVSSVAAMNPSPTLAEAILVPAEAAGDEWALSDEPEPRPGEVRKVVRVAVQTKVDGKAAQATRSAAAAADGWGWNGGADRKLDTDPLLWWEDEAMARRLARSLQPERPAVDIPQDREVAPAQTKQKKTSRWKLFNAADSQPSSPSPSPSAPPPRESESNVTMSVRAEEIAFRRENDFGIWESKSGYAIVVRLRLPRA</sequence>
<protein>
    <submittedName>
        <fullName evidence="2">Uncharacterized protein</fullName>
    </submittedName>
</protein>
<evidence type="ECO:0000313" key="2">
    <source>
        <dbReference type="EMBL" id="KFA69451.1"/>
    </source>
</evidence>
<accession>A0A084QZR6</accession>
<proteinExistence type="predicted"/>
<dbReference type="OrthoDB" id="3526284at2759"/>
<dbReference type="AlphaFoldDB" id="A0A084QZR6"/>
<keyword evidence="3" id="KW-1185">Reference proteome</keyword>
<dbReference type="STRING" id="1283841.A0A084QZR6"/>
<dbReference type="InParanoid" id="A0A084QZR6"/>
<gene>
    <name evidence="2" type="ORF">S40285_04605</name>
</gene>
<name>A0A084QZR6_STAC4</name>
<reference evidence="2 3" key="1">
    <citation type="journal article" date="2014" name="BMC Genomics">
        <title>Comparative genome sequencing reveals chemotype-specific gene clusters in the toxigenic black mold Stachybotrys.</title>
        <authorList>
            <person name="Semeiks J."/>
            <person name="Borek D."/>
            <person name="Otwinowski Z."/>
            <person name="Grishin N.V."/>
        </authorList>
    </citation>
    <scope>NUCLEOTIDE SEQUENCE [LARGE SCALE GENOMIC DNA]</scope>
    <source>
        <strain evidence="2 3">IBT 40285</strain>
    </source>
</reference>
<dbReference type="Proteomes" id="UP000028524">
    <property type="component" value="Unassembled WGS sequence"/>
</dbReference>
<feature type="region of interest" description="Disordered" evidence="1">
    <location>
        <begin position="177"/>
        <end position="233"/>
    </location>
</feature>